<accession>A0AAU9KHD1</accession>
<organism evidence="1 2">
    <name type="scientific">Blepharisma stoltei</name>
    <dbReference type="NCBI Taxonomy" id="1481888"/>
    <lineage>
        <taxon>Eukaryota</taxon>
        <taxon>Sar</taxon>
        <taxon>Alveolata</taxon>
        <taxon>Ciliophora</taxon>
        <taxon>Postciliodesmatophora</taxon>
        <taxon>Heterotrichea</taxon>
        <taxon>Heterotrichida</taxon>
        <taxon>Blepharismidae</taxon>
        <taxon>Blepharisma</taxon>
    </lineage>
</organism>
<name>A0AAU9KHD1_9CILI</name>
<comment type="caution">
    <text evidence="1">The sequence shown here is derived from an EMBL/GenBank/DDBJ whole genome shotgun (WGS) entry which is preliminary data.</text>
</comment>
<proteinExistence type="predicted"/>
<dbReference type="EMBL" id="CAJZBQ010000064">
    <property type="protein sequence ID" value="CAG9336200.1"/>
    <property type="molecule type" value="Genomic_DNA"/>
</dbReference>
<protein>
    <submittedName>
        <fullName evidence="1">Uncharacterized protein</fullName>
    </submittedName>
</protein>
<dbReference type="AlphaFoldDB" id="A0AAU9KHD1"/>
<keyword evidence="2" id="KW-1185">Reference proteome</keyword>
<reference evidence="1" key="1">
    <citation type="submission" date="2021-09" db="EMBL/GenBank/DDBJ databases">
        <authorList>
            <consortium name="AG Swart"/>
            <person name="Singh M."/>
            <person name="Singh A."/>
            <person name="Seah K."/>
            <person name="Emmerich C."/>
        </authorList>
    </citation>
    <scope>NUCLEOTIDE SEQUENCE</scope>
    <source>
        <strain evidence="1">ATCC30299</strain>
    </source>
</reference>
<dbReference type="Proteomes" id="UP001162131">
    <property type="component" value="Unassembled WGS sequence"/>
</dbReference>
<evidence type="ECO:0000313" key="1">
    <source>
        <dbReference type="EMBL" id="CAG9336200.1"/>
    </source>
</evidence>
<evidence type="ECO:0000313" key="2">
    <source>
        <dbReference type="Proteomes" id="UP001162131"/>
    </source>
</evidence>
<sequence length="160" mass="19036">MEALFLLSRLPSLKGEKHALYKAFEIFQELLDLLTKKKIPSHIQYQLIMLAEIPKLIAGLKPQNKAHRPLEKNLPNLLAYMRNFFRIIRPFLYIVAVLIWGRRSLKPFFVSLVLDILADKGRWELYLLRYPIYDKITLRVLPKFLKEWVGSYEKYLSYVI</sequence>
<gene>
    <name evidence="1" type="ORF">BSTOLATCC_MIC66081</name>
</gene>